<name>R4Z0V9_9ACTN</name>
<dbReference type="Gene3D" id="3.40.710.10">
    <property type="entry name" value="DD-peptidase/beta-lactamase superfamily"/>
    <property type="match status" value="1"/>
</dbReference>
<dbReference type="PANTHER" id="PTHR43319:SF3">
    <property type="entry name" value="BETA-LACTAMASE-RELATED DOMAIN-CONTAINING PROTEIN"/>
    <property type="match status" value="1"/>
</dbReference>
<dbReference type="AlphaFoldDB" id="R4Z0V9"/>
<protein>
    <recommendedName>
        <fullName evidence="1">Beta-lactamase-related domain-containing protein</fullName>
    </recommendedName>
</protein>
<dbReference type="EMBL" id="CANL01000030">
    <property type="protein sequence ID" value="CCM64338.1"/>
    <property type="molecule type" value="Genomic_DNA"/>
</dbReference>
<comment type="caution">
    <text evidence="2">The sequence shown here is derived from an EMBL/GenBank/DDBJ whole genome shotgun (WGS) entry which is preliminary data.</text>
</comment>
<dbReference type="InterPro" id="IPR052907">
    <property type="entry name" value="Beta-lactamase/esterase"/>
</dbReference>
<dbReference type="PANTHER" id="PTHR43319">
    <property type="entry name" value="BETA-LACTAMASE-RELATED"/>
    <property type="match status" value="1"/>
</dbReference>
<dbReference type="STRING" id="1229780.BN381_360040"/>
<dbReference type="HOGENOM" id="CLU_035614_1_0_11"/>
<organism evidence="2 3">
    <name type="scientific">Candidatus Neomicrothrix parvicella RN1</name>
    <dbReference type="NCBI Taxonomy" id="1229780"/>
    <lineage>
        <taxon>Bacteria</taxon>
        <taxon>Bacillati</taxon>
        <taxon>Actinomycetota</taxon>
        <taxon>Acidimicrobiia</taxon>
        <taxon>Acidimicrobiales</taxon>
        <taxon>Microthrixaceae</taxon>
        <taxon>Candidatus Neomicrothrix</taxon>
    </lineage>
</organism>
<dbReference type="Proteomes" id="UP000018291">
    <property type="component" value="Unassembled WGS sequence"/>
</dbReference>
<gene>
    <name evidence="2" type="ORF">BN381_360040</name>
</gene>
<proteinExistence type="predicted"/>
<dbReference type="SUPFAM" id="SSF56601">
    <property type="entry name" value="beta-lactamase/transpeptidase-like"/>
    <property type="match status" value="1"/>
</dbReference>
<reference evidence="2 3" key="1">
    <citation type="journal article" date="2013" name="ISME J.">
        <title>Metabolic model for the filamentous 'Candidatus Microthrix parvicella' based on genomic and metagenomic analyses.</title>
        <authorList>
            <person name="Jon McIlroy S."/>
            <person name="Kristiansen R."/>
            <person name="Albertsen M."/>
            <person name="Michael Karst S."/>
            <person name="Rossetti S."/>
            <person name="Lund Nielsen J."/>
            <person name="Tandoi V."/>
            <person name="James Seviour R."/>
            <person name="Nielsen P.H."/>
        </authorList>
    </citation>
    <scope>NUCLEOTIDE SEQUENCE [LARGE SCALE GENOMIC DNA]</scope>
    <source>
        <strain evidence="2 3">RN1</strain>
    </source>
</reference>
<dbReference type="RefSeq" id="WP_012228249.1">
    <property type="nucleotide sequence ID" value="NZ_HG422565.1"/>
</dbReference>
<evidence type="ECO:0000313" key="3">
    <source>
        <dbReference type="Proteomes" id="UP000018291"/>
    </source>
</evidence>
<dbReference type="Pfam" id="PF00144">
    <property type="entry name" value="Beta-lactamase"/>
    <property type="match status" value="1"/>
</dbReference>
<dbReference type="eggNOG" id="COG1680">
    <property type="taxonomic scope" value="Bacteria"/>
</dbReference>
<accession>R4Z0V9</accession>
<evidence type="ECO:0000259" key="1">
    <source>
        <dbReference type="Pfam" id="PF00144"/>
    </source>
</evidence>
<feature type="domain" description="Beta-lactamase-related" evidence="1">
    <location>
        <begin position="18"/>
        <end position="382"/>
    </location>
</feature>
<dbReference type="InterPro" id="IPR012338">
    <property type="entry name" value="Beta-lactam/transpept-like"/>
</dbReference>
<dbReference type="InterPro" id="IPR001466">
    <property type="entry name" value="Beta-lactam-related"/>
</dbReference>
<dbReference type="OrthoDB" id="3422781at2"/>
<sequence>MQGHSSADFTELAETFSHQLRRTTGGASLAVYHRGELVVDLWGGLRTNEGDPWQSDTLAMCFSTTKGIASAALHLQADAGLVDYDAPVATYWPEFAQNGKENLTVRHVLSHSAGLHRLRSVIENAHQILDWDYMVGALARERPAYEPGTKTGYHAITYGWLVGEIVRRVTGRPLADVVADDLAKPLGLDGLFLGCPPQERHRVAPLEPMRSARSVLPSPVYRAEKAVGTQLARGLSLVRSPVNPRRVINALLPRGMEDVLASPEIMDASVPAMNGFFTARSLAAVYAALAGGGALGDVRLMSPETVRRIGEEQNNRRDLVLVIPMRWRLGYHRVMTSRGGCPEGFGHFGLGGSGGWADPSRDLSIAMVCNRGGGTPVGDLRLMRLGAAAIACVDRLPATHGS</sequence>
<keyword evidence="3" id="KW-1185">Reference proteome</keyword>
<evidence type="ECO:0000313" key="2">
    <source>
        <dbReference type="EMBL" id="CCM64338.1"/>
    </source>
</evidence>